<dbReference type="InterPro" id="IPR036259">
    <property type="entry name" value="MFS_trans_sf"/>
</dbReference>
<gene>
    <name evidence="4" type="ORF">WICANDRAFT_28661</name>
</gene>
<feature type="transmembrane region" description="Helical" evidence="2">
    <location>
        <begin position="181"/>
        <end position="200"/>
    </location>
</feature>
<keyword evidence="2" id="KW-1133">Transmembrane helix</keyword>
<feature type="transmembrane region" description="Helical" evidence="2">
    <location>
        <begin position="78"/>
        <end position="97"/>
    </location>
</feature>
<keyword evidence="2" id="KW-0812">Transmembrane</keyword>
<feature type="transmembrane region" description="Helical" evidence="2">
    <location>
        <begin position="249"/>
        <end position="274"/>
    </location>
</feature>
<keyword evidence="5" id="KW-1185">Reference proteome</keyword>
<evidence type="ECO:0000313" key="5">
    <source>
        <dbReference type="Proteomes" id="UP000094112"/>
    </source>
</evidence>
<dbReference type="RefSeq" id="XP_019040046.1">
    <property type="nucleotide sequence ID" value="XM_019181522.1"/>
</dbReference>
<dbReference type="GO" id="GO:0022857">
    <property type="term" value="F:transmembrane transporter activity"/>
    <property type="evidence" value="ECO:0007669"/>
    <property type="project" value="InterPro"/>
</dbReference>
<dbReference type="STRING" id="683960.A0A1E3P5X1"/>
<organism evidence="4 5">
    <name type="scientific">Wickerhamomyces anomalus (strain ATCC 58044 / CBS 1984 / NCYC 433 / NRRL Y-366-8)</name>
    <name type="common">Yeast</name>
    <name type="synonym">Hansenula anomala</name>
    <dbReference type="NCBI Taxonomy" id="683960"/>
    <lineage>
        <taxon>Eukaryota</taxon>
        <taxon>Fungi</taxon>
        <taxon>Dikarya</taxon>
        <taxon>Ascomycota</taxon>
        <taxon>Saccharomycotina</taxon>
        <taxon>Saccharomycetes</taxon>
        <taxon>Phaffomycetales</taxon>
        <taxon>Wickerhamomycetaceae</taxon>
        <taxon>Wickerhamomyces</taxon>
    </lineage>
</organism>
<sequence>MNILKTLFKAKKDIKLLWLSVFLRLMAYGASNIVLTLYLKSLGISESLIGVFMTLTLVGDTGLSYLLTWYADGLGRRYVMIAGSFLMIISGLIFANFDDFTVLLIAAIFGVVSPSGDEVGPFKSIEESTMAHLTAHKDRPDVYALHWLLGTCGSAMGSLITGLLVTKFLDMGFTNVEAYRGIFYIYAMIGLFKLVLMLFLSDNCELNGASLIKHRSNEEAPLLTNEMDGDDEENEPPVASSLSKDTISILVRLLSVFMLDSFGSGFMTSAWVVYYYKTHFLITSTTLGILFFLTNIVNSISALPSSVLAKKLGPIKATLAVQIPSAVFLVITPFMKQFLGAACFTILFYSTSAMDVVPRQVLLTGLIRPEELTRCMGIVNIGKTFARCVGPIVTGKLATHGYLWVSFIISGALIFSADCLLAVLFYGTDRKILETHS</sequence>
<reference evidence="4 5" key="1">
    <citation type="journal article" date="2016" name="Proc. Natl. Acad. Sci. U.S.A.">
        <title>Comparative genomics of biotechnologically important yeasts.</title>
        <authorList>
            <person name="Riley R."/>
            <person name="Haridas S."/>
            <person name="Wolfe K.H."/>
            <person name="Lopes M.R."/>
            <person name="Hittinger C.T."/>
            <person name="Goeker M."/>
            <person name="Salamov A.A."/>
            <person name="Wisecaver J.H."/>
            <person name="Long T.M."/>
            <person name="Calvey C.H."/>
            <person name="Aerts A.L."/>
            <person name="Barry K.W."/>
            <person name="Choi C."/>
            <person name="Clum A."/>
            <person name="Coughlan A.Y."/>
            <person name="Deshpande S."/>
            <person name="Douglass A.P."/>
            <person name="Hanson S.J."/>
            <person name="Klenk H.-P."/>
            <person name="LaButti K.M."/>
            <person name="Lapidus A."/>
            <person name="Lindquist E.A."/>
            <person name="Lipzen A.M."/>
            <person name="Meier-Kolthoff J.P."/>
            <person name="Ohm R.A."/>
            <person name="Otillar R.P."/>
            <person name="Pangilinan J.L."/>
            <person name="Peng Y."/>
            <person name="Rokas A."/>
            <person name="Rosa C.A."/>
            <person name="Scheuner C."/>
            <person name="Sibirny A.A."/>
            <person name="Slot J.C."/>
            <person name="Stielow J.B."/>
            <person name="Sun H."/>
            <person name="Kurtzman C.P."/>
            <person name="Blackwell M."/>
            <person name="Grigoriev I.V."/>
            <person name="Jeffries T.W."/>
        </authorList>
    </citation>
    <scope>NUCLEOTIDE SEQUENCE [LARGE SCALE GENOMIC DNA]</scope>
    <source>
        <strain evidence="5">ATCC 58044 / CBS 1984 / NCYC 433 / NRRL Y-366-8</strain>
    </source>
</reference>
<dbReference type="Pfam" id="PF07690">
    <property type="entry name" value="MFS_1"/>
    <property type="match status" value="2"/>
</dbReference>
<dbReference type="Proteomes" id="UP000094112">
    <property type="component" value="Unassembled WGS sequence"/>
</dbReference>
<dbReference type="OrthoDB" id="10027823at2759"/>
<comment type="subcellular location">
    <subcellularLocation>
        <location evidence="1">Membrane</location>
        <topology evidence="1">Multi-pass membrane protein</topology>
    </subcellularLocation>
</comment>
<dbReference type="GeneID" id="30198768"/>
<protein>
    <recommendedName>
        <fullName evidence="3">Major facilitator superfamily (MFS) profile domain-containing protein</fullName>
    </recommendedName>
</protein>
<feature type="transmembrane region" description="Helical" evidence="2">
    <location>
        <begin position="21"/>
        <end position="39"/>
    </location>
</feature>
<dbReference type="GO" id="GO:0000329">
    <property type="term" value="C:fungal-type vacuole membrane"/>
    <property type="evidence" value="ECO:0007669"/>
    <property type="project" value="TreeGrafter"/>
</dbReference>
<proteinExistence type="predicted"/>
<dbReference type="AlphaFoldDB" id="A0A1E3P5X1"/>
<accession>A0A1E3P5X1</accession>
<dbReference type="InterPro" id="IPR011701">
    <property type="entry name" value="MFS"/>
</dbReference>
<dbReference type="PROSITE" id="PS50850">
    <property type="entry name" value="MFS"/>
    <property type="match status" value="1"/>
</dbReference>
<dbReference type="Gene3D" id="1.20.1250.20">
    <property type="entry name" value="MFS general substrate transporter like domains"/>
    <property type="match status" value="2"/>
</dbReference>
<evidence type="ECO:0000259" key="3">
    <source>
        <dbReference type="PROSITE" id="PS50850"/>
    </source>
</evidence>
<dbReference type="EMBL" id="KV454209">
    <property type="protein sequence ID" value="ODQ60839.1"/>
    <property type="molecule type" value="Genomic_DNA"/>
</dbReference>
<evidence type="ECO:0000256" key="2">
    <source>
        <dbReference type="SAM" id="Phobius"/>
    </source>
</evidence>
<dbReference type="InterPro" id="IPR020846">
    <property type="entry name" value="MFS_dom"/>
</dbReference>
<dbReference type="PANTHER" id="PTHR23520:SF2">
    <property type="entry name" value="ABR173CP"/>
    <property type="match status" value="1"/>
</dbReference>
<feature type="transmembrane region" description="Helical" evidence="2">
    <location>
        <begin position="402"/>
        <end position="427"/>
    </location>
</feature>
<feature type="transmembrane region" description="Helical" evidence="2">
    <location>
        <begin position="103"/>
        <end position="122"/>
    </location>
</feature>
<feature type="domain" description="Major facilitator superfamily (MFS) profile" evidence="3">
    <location>
        <begin position="13"/>
        <end position="429"/>
    </location>
</feature>
<feature type="transmembrane region" description="Helical" evidence="2">
    <location>
        <begin position="280"/>
        <end position="305"/>
    </location>
</feature>
<evidence type="ECO:0000256" key="1">
    <source>
        <dbReference type="ARBA" id="ARBA00004141"/>
    </source>
</evidence>
<feature type="transmembrane region" description="Helical" evidence="2">
    <location>
        <begin position="51"/>
        <end position="71"/>
    </location>
</feature>
<feature type="transmembrane region" description="Helical" evidence="2">
    <location>
        <begin position="326"/>
        <end position="349"/>
    </location>
</feature>
<evidence type="ECO:0000313" key="4">
    <source>
        <dbReference type="EMBL" id="ODQ60839.1"/>
    </source>
</evidence>
<name>A0A1E3P5X1_WICAA</name>
<feature type="transmembrane region" description="Helical" evidence="2">
    <location>
        <begin position="143"/>
        <end position="169"/>
    </location>
</feature>
<keyword evidence="2" id="KW-0472">Membrane</keyword>
<dbReference type="PANTHER" id="PTHR23520">
    <property type="entry name" value="TRANSPORTER, PUTATIVE (AFU_ORTHOLOGUE AFUA_3G04000)-RELATED"/>
    <property type="match status" value="1"/>
</dbReference>
<dbReference type="SUPFAM" id="SSF103473">
    <property type="entry name" value="MFS general substrate transporter"/>
    <property type="match status" value="1"/>
</dbReference>